<dbReference type="AlphaFoldDB" id="X1U592"/>
<protein>
    <submittedName>
        <fullName evidence="1">Uncharacterized protein</fullName>
    </submittedName>
</protein>
<gene>
    <name evidence="1" type="ORF">S12H4_29120</name>
</gene>
<accession>X1U592</accession>
<proteinExistence type="predicted"/>
<dbReference type="EMBL" id="BARW01016774">
    <property type="protein sequence ID" value="GAI94975.1"/>
    <property type="molecule type" value="Genomic_DNA"/>
</dbReference>
<organism evidence="1">
    <name type="scientific">marine sediment metagenome</name>
    <dbReference type="NCBI Taxonomy" id="412755"/>
    <lineage>
        <taxon>unclassified sequences</taxon>
        <taxon>metagenomes</taxon>
        <taxon>ecological metagenomes</taxon>
    </lineage>
</organism>
<sequence>DETDGSGTGWETEINVTTDEDAYLIIEGIRDLTVNPQLTELQLSIMGVDYPVTHITEMFSYDPAGFGWLPMPIVCPPKTSLKLQLRYKGDAAAASELVGLIGEVIAKQTYLHKAVQAVS</sequence>
<reference evidence="1" key="1">
    <citation type="journal article" date="2014" name="Front. Microbiol.">
        <title>High frequency of phylogenetically diverse reductive dehalogenase-homologous genes in deep subseafloor sedimentary metagenomes.</title>
        <authorList>
            <person name="Kawai M."/>
            <person name="Futagami T."/>
            <person name="Toyoda A."/>
            <person name="Takaki Y."/>
            <person name="Nishi S."/>
            <person name="Hori S."/>
            <person name="Arai W."/>
            <person name="Tsubouchi T."/>
            <person name="Morono Y."/>
            <person name="Uchiyama I."/>
            <person name="Ito T."/>
            <person name="Fujiyama A."/>
            <person name="Inagaki F."/>
            <person name="Takami H."/>
        </authorList>
    </citation>
    <scope>NUCLEOTIDE SEQUENCE</scope>
    <source>
        <strain evidence="1">Expedition CK06-06</strain>
    </source>
</reference>
<feature type="non-terminal residue" evidence="1">
    <location>
        <position position="1"/>
    </location>
</feature>
<evidence type="ECO:0000313" key="1">
    <source>
        <dbReference type="EMBL" id="GAI94975.1"/>
    </source>
</evidence>
<comment type="caution">
    <text evidence="1">The sequence shown here is derived from an EMBL/GenBank/DDBJ whole genome shotgun (WGS) entry which is preliminary data.</text>
</comment>
<name>X1U592_9ZZZZ</name>